<feature type="chain" id="PRO_5044601899" evidence="8">
    <location>
        <begin position="26"/>
        <end position="323"/>
    </location>
</feature>
<dbReference type="PROSITE" id="PS52029">
    <property type="entry name" value="LD_TPASE"/>
    <property type="match status" value="1"/>
</dbReference>
<evidence type="ECO:0000256" key="4">
    <source>
        <dbReference type="ARBA" id="ARBA00022960"/>
    </source>
</evidence>
<dbReference type="Pfam" id="PF03734">
    <property type="entry name" value="YkuD"/>
    <property type="match status" value="1"/>
</dbReference>
<gene>
    <name evidence="11" type="ORF">EYF70_23315</name>
    <name evidence="10" type="ORF">GCM10007387_35160</name>
</gene>
<dbReference type="InterPro" id="IPR005490">
    <property type="entry name" value="LD_TPept_cat_dom"/>
</dbReference>
<proteinExistence type="inferred from homology"/>
<dbReference type="GO" id="GO:0016740">
    <property type="term" value="F:transferase activity"/>
    <property type="evidence" value="ECO:0007669"/>
    <property type="project" value="UniProtKB-KW"/>
</dbReference>
<dbReference type="CDD" id="cd16913">
    <property type="entry name" value="YkuD_like"/>
    <property type="match status" value="1"/>
</dbReference>
<dbReference type="InterPro" id="IPR016915">
    <property type="entry name" value="UCP029342"/>
</dbReference>
<evidence type="ECO:0000256" key="6">
    <source>
        <dbReference type="ARBA" id="ARBA00023316"/>
    </source>
</evidence>
<keyword evidence="3" id="KW-0808">Transferase</keyword>
<dbReference type="Proteomes" id="UP000292307">
    <property type="component" value="Chromosome"/>
</dbReference>
<name>A0A411X3C2_9BURK</name>
<keyword evidence="12" id="KW-1185">Reference proteome</keyword>
<reference evidence="10" key="1">
    <citation type="journal article" date="2014" name="Int. J. Syst. Evol. Microbiol.">
        <title>Complete genome sequence of Corynebacterium casei LMG S-19264T (=DSM 44701T), isolated from a smear-ripened cheese.</title>
        <authorList>
            <consortium name="US DOE Joint Genome Institute (JGI-PGF)"/>
            <person name="Walter F."/>
            <person name="Albersmeier A."/>
            <person name="Kalinowski J."/>
            <person name="Ruckert C."/>
        </authorList>
    </citation>
    <scope>NUCLEOTIDE SEQUENCE</scope>
    <source>
        <strain evidence="10">KCTC 12343</strain>
    </source>
</reference>
<evidence type="ECO:0000313" key="10">
    <source>
        <dbReference type="EMBL" id="GGY49897.1"/>
    </source>
</evidence>
<dbReference type="Gene3D" id="2.40.440.10">
    <property type="entry name" value="L,D-transpeptidase catalytic domain-like"/>
    <property type="match status" value="1"/>
</dbReference>
<evidence type="ECO:0000256" key="7">
    <source>
        <dbReference type="PROSITE-ProRule" id="PRU01373"/>
    </source>
</evidence>
<evidence type="ECO:0000256" key="5">
    <source>
        <dbReference type="ARBA" id="ARBA00022984"/>
    </source>
</evidence>
<evidence type="ECO:0000313" key="11">
    <source>
        <dbReference type="EMBL" id="QBI03424.1"/>
    </source>
</evidence>
<keyword evidence="6 7" id="KW-0961">Cell wall biogenesis/degradation</keyword>
<dbReference type="EMBL" id="CP036401">
    <property type="protein sequence ID" value="QBI03424.1"/>
    <property type="molecule type" value="Genomic_DNA"/>
</dbReference>
<dbReference type="NCBIfam" id="NF004785">
    <property type="entry name" value="PRK06132.1-2"/>
    <property type="match status" value="1"/>
</dbReference>
<evidence type="ECO:0000313" key="12">
    <source>
        <dbReference type="Proteomes" id="UP000292307"/>
    </source>
</evidence>
<dbReference type="GO" id="GO:0071555">
    <property type="term" value="P:cell wall organization"/>
    <property type="evidence" value="ECO:0007669"/>
    <property type="project" value="UniProtKB-UniRule"/>
</dbReference>
<evidence type="ECO:0000313" key="13">
    <source>
        <dbReference type="Proteomes" id="UP000628442"/>
    </source>
</evidence>
<dbReference type="EMBL" id="BMWV01000008">
    <property type="protein sequence ID" value="GGY49897.1"/>
    <property type="molecule type" value="Genomic_DNA"/>
</dbReference>
<organism evidence="10 13">
    <name type="scientific">Pseudoduganella albidiflava</name>
    <dbReference type="NCBI Taxonomy" id="321983"/>
    <lineage>
        <taxon>Bacteria</taxon>
        <taxon>Pseudomonadati</taxon>
        <taxon>Pseudomonadota</taxon>
        <taxon>Betaproteobacteria</taxon>
        <taxon>Burkholderiales</taxon>
        <taxon>Oxalobacteraceae</taxon>
        <taxon>Telluria group</taxon>
        <taxon>Pseudoduganella</taxon>
    </lineage>
</organism>
<dbReference type="PANTHER" id="PTHR30582:SF2">
    <property type="entry name" value="L,D-TRANSPEPTIDASE YCIB-RELATED"/>
    <property type="match status" value="1"/>
</dbReference>
<feature type="active site" description="Proton donor/acceptor" evidence="7">
    <location>
        <position position="132"/>
    </location>
</feature>
<reference evidence="11 12" key="2">
    <citation type="submission" date="2019-02" db="EMBL/GenBank/DDBJ databases">
        <title>Draft Genome Sequences of Six Type Strains of the Genus Massilia.</title>
        <authorList>
            <person name="Miess H."/>
            <person name="Frediansyhah A."/>
            <person name="Gross H."/>
        </authorList>
    </citation>
    <scope>NUCLEOTIDE SEQUENCE [LARGE SCALE GENOMIC DNA]</scope>
    <source>
        <strain evidence="11 12">DSM 17472</strain>
    </source>
</reference>
<sequence>MKLTIPASATCLAMAALLFTGAVSAQGRTVSSAVELARQSATLKPGEWVWAPRIAPNGPVLVYVDLSRQLASVYRNGVRIGVTTISSGKPGYRTPTGVFTILQKDARHRSSTYHNAPMPYQQRLTWDGVALHAGGLPGYPESHGCVHLPLAFARQLFTATRLGTTVVVAGDSAHPVATGGGEVLAPSTLDMSGAGDFWTPEKSPAGPVTVVLSRADQAAIVLRNGVPIGRSAVTLPRDDDATHVLTLAGGSGDGQQWIYAGVAGHEGEDGLPVDEVARNRVRIPPDFYRRVTALLAPGATLLVTSAPLAEAGTGTQLAVVSGQ</sequence>
<dbReference type="GO" id="GO:0008360">
    <property type="term" value="P:regulation of cell shape"/>
    <property type="evidence" value="ECO:0007669"/>
    <property type="project" value="UniProtKB-UniRule"/>
</dbReference>
<dbReference type="GO" id="GO:0071972">
    <property type="term" value="F:peptidoglycan L,D-transpeptidase activity"/>
    <property type="evidence" value="ECO:0007669"/>
    <property type="project" value="TreeGrafter"/>
</dbReference>
<feature type="signal peptide" evidence="8">
    <location>
        <begin position="1"/>
        <end position="25"/>
    </location>
</feature>
<dbReference type="OrthoDB" id="463216at2"/>
<accession>A0A411X3C2</accession>
<dbReference type="SUPFAM" id="SSF141523">
    <property type="entry name" value="L,D-transpeptidase catalytic domain-like"/>
    <property type="match status" value="1"/>
</dbReference>
<dbReference type="InterPro" id="IPR050979">
    <property type="entry name" value="LD-transpeptidase"/>
</dbReference>
<dbReference type="PANTHER" id="PTHR30582">
    <property type="entry name" value="L,D-TRANSPEPTIDASE"/>
    <property type="match status" value="1"/>
</dbReference>
<feature type="active site" description="Nucleophile" evidence="7">
    <location>
        <position position="145"/>
    </location>
</feature>
<dbReference type="PIRSF" id="PIRSF029342">
    <property type="entry name" value="UCP029342_ErfK/YbiS/YcfS/YnhG"/>
    <property type="match status" value="1"/>
</dbReference>
<dbReference type="GO" id="GO:0018104">
    <property type="term" value="P:peptidoglycan-protein cross-linking"/>
    <property type="evidence" value="ECO:0007669"/>
    <property type="project" value="TreeGrafter"/>
</dbReference>
<dbReference type="GO" id="GO:0005576">
    <property type="term" value="C:extracellular region"/>
    <property type="evidence" value="ECO:0007669"/>
    <property type="project" value="TreeGrafter"/>
</dbReference>
<feature type="domain" description="L,D-TPase catalytic" evidence="9">
    <location>
        <begin position="60"/>
        <end position="169"/>
    </location>
</feature>
<keyword evidence="4 7" id="KW-0133">Cell shape</keyword>
<evidence type="ECO:0000256" key="2">
    <source>
        <dbReference type="ARBA" id="ARBA00005992"/>
    </source>
</evidence>
<evidence type="ECO:0000256" key="8">
    <source>
        <dbReference type="SAM" id="SignalP"/>
    </source>
</evidence>
<evidence type="ECO:0000256" key="1">
    <source>
        <dbReference type="ARBA" id="ARBA00004752"/>
    </source>
</evidence>
<reference evidence="10" key="3">
    <citation type="submission" date="2022-12" db="EMBL/GenBank/DDBJ databases">
        <authorList>
            <person name="Sun Q."/>
            <person name="Kim S."/>
        </authorList>
    </citation>
    <scope>NUCLEOTIDE SEQUENCE</scope>
    <source>
        <strain evidence="10">KCTC 12343</strain>
    </source>
</reference>
<comment type="pathway">
    <text evidence="1 7">Cell wall biogenesis; peptidoglycan biosynthesis.</text>
</comment>
<dbReference type="RefSeq" id="WP_131147522.1">
    <property type="nucleotide sequence ID" value="NZ_BMWV01000008.1"/>
</dbReference>
<comment type="similarity">
    <text evidence="2">Belongs to the YkuD family.</text>
</comment>
<protein>
    <submittedName>
        <fullName evidence="10">L,D-transpeptidase</fullName>
    </submittedName>
</protein>
<keyword evidence="5 7" id="KW-0573">Peptidoglycan synthesis</keyword>
<dbReference type="AlphaFoldDB" id="A0A411X3C2"/>
<dbReference type="Proteomes" id="UP000628442">
    <property type="component" value="Unassembled WGS sequence"/>
</dbReference>
<evidence type="ECO:0000256" key="3">
    <source>
        <dbReference type="ARBA" id="ARBA00022679"/>
    </source>
</evidence>
<dbReference type="InterPro" id="IPR038063">
    <property type="entry name" value="Transpep_catalytic_dom"/>
</dbReference>
<evidence type="ECO:0000259" key="9">
    <source>
        <dbReference type="PROSITE" id="PS52029"/>
    </source>
</evidence>
<keyword evidence="8" id="KW-0732">Signal</keyword>